<protein>
    <recommendedName>
        <fullName evidence="3">Apea-like HEPN domain-containing protein</fullName>
    </recommendedName>
</protein>
<name>A0A2Z4IJY8_9BACT</name>
<evidence type="ECO:0000313" key="1">
    <source>
        <dbReference type="EMBL" id="AWW31009.1"/>
    </source>
</evidence>
<accession>A0A2Z4IJY8</accession>
<evidence type="ECO:0000313" key="2">
    <source>
        <dbReference type="Proteomes" id="UP000248688"/>
    </source>
</evidence>
<dbReference type="EMBL" id="CP030041">
    <property type="protein sequence ID" value="AWW31009.1"/>
    <property type="molecule type" value="Genomic_DNA"/>
</dbReference>
<evidence type="ECO:0008006" key="3">
    <source>
        <dbReference type="Google" id="ProtNLM"/>
    </source>
</evidence>
<dbReference type="OrthoDB" id="6626310at2"/>
<dbReference type="AlphaFoldDB" id="A0A2Z4IJY8"/>
<reference evidence="1 2" key="1">
    <citation type="submission" date="2018-06" db="EMBL/GenBank/DDBJ databases">
        <title>Echinicola strongylocentroti sp. nov., isolated from a sea urchin Strongylocentrotus intermedius.</title>
        <authorList>
            <person name="Bae S.S."/>
        </authorList>
    </citation>
    <scope>NUCLEOTIDE SEQUENCE [LARGE SCALE GENOMIC DNA]</scope>
    <source>
        <strain evidence="1 2">MEBiC08714</strain>
    </source>
</reference>
<gene>
    <name evidence="1" type="ORF">DN752_13240</name>
</gene>
<dbReference type="Proteomes" id="UP000248688">
    <property type="component" value="Chromosome"/>
</dbReference>
<organism evidence="1 2">
    <name type="scientific">Echinicola strongylocentroti</name>
    <dbReference type="NCBI Taxonomy" id="1795355"/>
    <lineage>
        <taxon>Bacteria</taxon>
        <taxon>Pseudomonadati</taxon>
        <taxon>Bacteroidota</taxon>
        <taxon>Cytophagia</taxon>
        <taxon>Cytophagales</taxon>
        <taxon>Cyclobacteriaceae</taxon>
        <taxon>Echinicola</taxon>
    </lineage>
</organism>
<dbReference type="KEGG" id="est:DN752_13240"/>
<dbReference type="RefSeq" id="WP_112784386.1">
    <property type="nucleotide sequence ID" value="NZ_CP030041.1"/>
</dbReference>
<sequence>MWIARSSKWHSETTPLQKFAVERILQRCDYSELITNRFRTMNGFTLLKEMIHYCNVTMRRSKTVKTLMVTVEEAKSPLINQNIVNDLIICEYFKDLKEYLEKNVDSKKLVGEKMQPNLLFLENLQKDLRVFEKQLEKHYFEFLSKELIAIPFGEKKEVHRYIGKLANLIDLLIPYLIFKGYSSATISQILQGWLKSGYPITIVKFLSFLHYKERPFTFLQFLGKKSEESHDFLDLMRKSLDVEINNISSKELDKSFVATHSISDDVEFAKYVYNTIDPHMHVRSNFDALLKRLVVQKDRRSLSVFNDFFTHSFWSNKKDQPITKFRTISLEGDPINVLSREKTLRNTLYKASKIYDYEYLESDHIPLVDCEQLRNSIYYYNLALGSKSIENSLSLLWTSLEAVQPYKVYNADIDAVQKIISKGLGFGAIGRDIYGFAIRVNSINKLNEDCFENGFEIPLPQNTYPDKLNDWFNWIKDEKNCKKNFEKFKEHSELLAFQYHSLGKKYTEENLNLILDRINKSEASIRFQLQRIYHHRNKIVHSGDMINEYTNLWMHLEWYVGKILSYFIIKLHFKQESRSLEDAFMELEADRDYLISYLERNKEMKIKDLPDRILSLMFKNGWHFF</sequence>
<keyword evidence="2" id="KW-1185">Reference proteome</keyword>
<proteinExistence type="predicted"/>